<organism evidence="1 2">
    <name type="scientific">Dimorphilus gyrociliatus</name>
    <dbReference type="NCBI Taxonomy" id="2664684"/>
    <lineage>
        <taxon>Eukaryota</taxon>
        <taxon>Metazoa</taxon>
        <taxon>Spiralia</taxon>
        <taxon>Lophotrochozoa</taxon>
        <taxon>Annelida</taxon>
        <taxon>Polychaeta</taxon>
        <taxon>Polychaeta incertae sedis</taxon>
        <taxon>Dinophilidae</taxon>
        <taxon>Dimorphilus</taxon>
    </lineage>
</organism>
<dbReference type="PANTHER" id="PTHR13524">
    <property type="entry name" value="MYOTUBULARIN-RELATED"/>
    <property type="match status" value="1"/>
</dbReference>
<dbReference type="InterPro" id="IPR029021">
    <property type="entry name" value="Prot-tyrosine_phosphatase-like"/>
</dbReference>
<dbReference type="Proteomes" id="UP000549394">
    <property type="component" value="Unassembled WGS sequence"/>
</dbReference>
<dbReference type="Gene3D" id="3.90.190.10">
    <property type="entry name" value="Protein tyrosine phosphatase superfamily"/>
    <property type="match status" value="1"/>
</dbReference>
<dbReference type="InterPro" id="IPR016130">
    <property type="entry name" value="Tyr_Pase_AS"/>
</dbReference>
<dbReference type="InterPro" id="IPR039802">
    <property type="entry name" value="MTMR14"/>
</dbReference>
<dbReference type="PROSITE" id="PS00383">
    <property type="entry name" value="TYR_PHOSPHATASE_1"/>
    <property type="match status" value="1"/>
</dbReference>
<evidence type="ECO:0000313" key="2">
    <source>
        <dbReference type="Proteomes" id="UP000549394"/>
    </source>
</evidence>
<dbReference type="EMBL" id="CAJFCJ010000015">
    <property type="protein sequence ID" value="CAD5121710.1"/>
    <property type="molecule type" value="Genomic_DNA"/>
</dbReference>
<dbReference type="PANTHER" id="PTHR13524:SF2">
    <property type="entry name" value="MYOTUBULARIN-RELATED PROTEIN 14"/>
    <property type="match status" value="1"/>
</dbReference>
<evidence type="ECO:0000313" key="1">
    <source>
        <dbReference type="EMBL" id="CAD5121710.1"/>
    </source>
</evidence>
<accession>A0A7I8VZH8</accession>
<dbReference type="InterPro" id="IPR026893">
    <property type="entry name" value="Tyr/Ser_Pase_IphP-type"/>
</dbReference>
<proteinExistence type="predicted"/>
<dbReference type="OrthoDB" id="2408718at2759"/>
<dbReference type="GO" id="GO:0004721">
    <property type="term" value="F:phosphoprotein phosphatase activity"/>
    <property type="evidence" value="ECO:0007669"/>
    <property type="project" value="InterPro"/>
</dbReference>
<dbReference type="AlphaFoldDB" id="A0A7I8VZH8"/>
<protein>
    <submittedName>
        <fullName evidence="1">DgyrCDS10194</fullName>
    </submittedName>
</protein>
<comment type="caution">
    <text evidence="1">The sequence shown here is derived from an EMBL/GenBank/DDBJ whole genome shotgun (WGS) entry which is preliminary data.</text>
</comment>
<gene>
    <name evidence="1" type="ORF">DGYR_LOCUS9624</name>
</gene>
<name>A0A7I8VZH8_9ANNE</name>
<keyword evidence="2" id="KW-1185">Reference proteome</keyword>
<sequence length="460" mass="52952">MAEGNLEGLNLIYDNSVESLLFEITKQNYKASSNDAHVIDNKDGCLCGHYPSEIYIPICLLENEEIDLNALTNQLKRARLARSRERFVVPAIIYKNKCIFRSATLSSGKEVLARKTKKGLTNVVEKLVKMSSWSGVFSGNLNRDNCESTHDESEDGLDFTSPSNGDRVSILDALRSRDVKVLETYGINYIFDLMVEERLLRYGMYVASSEKAASREKYSGFRIVQLPYPGCEFFSCWSERGYNPDNLKYQWDNDYNVCMKLPEETQSNPSHLMKGVIKANGEKSERNWDLAELTKNYLRIVLNFLQFENGNFLVHCISGWDRTPLFISLIRLSLWADGAVNESLSDTEMAYFTLAYDWFLHGHQLCERISKKENVLVFLFSFLNEISSEEYSIHRPVNESDRQKLDERKRRLRAVQDIFFNSFNNLLDFSVMEETTRKFVNSVRGAKVALHNRLFSSGNV</sequence>
<reference evidence="1 2" key="1">
    <citation type="submission" date="2020-08" db="EMBL/GenBank/DDBJ databases">
        <authorList>
            <person name="Hejnol A."/>
        </authorList>
    </citation>
    <scope>NUCLEOTIDE SEQUENCE [LARGE SCALE GENOMIC DNA]</scope>
</reference>
<dbReference type="GO" id="GO:0004438">
    <property type="term" value="F:phosphatidylinositol-3-phosphate phosphatase activity"/>
    <property type="evidence" value="ECO:0007669"/>
    <property type="project" value="InterPro"/>
</dbReference>
<dbReference type="SUPFAM" id="SSF52799">
    <property type="entry name" value="(Phosphotyrosine protein) phosphatases II"/>
    <property type="match status" value="1"/>
</dbReference>
<dbReference type="Pfam" id="PF13350">
    <property type="entry name" value="Y_phosphatase3"/>
    <property type="match status" value="1"/>
</dbReference>